<evidence type="ECO:0000256" key="5">
    <source>
        <dbReference type="ARBA" id="ARBA00022840"/>
    </source>
</evidence>
<evidence type="ECO:0000256" key="3">
    <source>
        <dbReference type="ARBA" id="ARBA00022701"/>
    </source>
</evidence>
<dbReference type="Proteomes" id="UP000007875">
    <property type="component" value="Unassembled WGS sequence"/>
</dbReference>
<evidence type="ECO:0000256" key="1">
    <source>
        <dbReference type="ARBA" id="ARBA00006820"/>
    </source>
</evidence>
<dbReference type="PROSITE" id="PS51221">
    <property type="entry name" value="TTL"/>
    <property type="match status" value="1"/>
</dbReference>
<dbReference type="Pfam" id="PF03133">
    <property type="entry name" value="TTL"/>
    <property type="match status" value="1"/>
</dbReference>
<dbReference type="GO" id="GO:0005874">
    <property type="term" value="C:microtubule"/>
    <property type="evidence" value="ECO:0007669"/>
    <property type="project" value="UniProtKB-KW"/>
</dbReference>
<organism evidence="7 8">
    <name type="scientific">Ciona savignyi</name>
    <name type="common">Pacific transparent sea squirt</name>
    <dbReference type="NCBI Taxonomy" id="51511"/>
    <lineage>
        <taxon>Eukaryota</taxon>
        <taxon>Metazoa</taxon>
        <taxon>Chordata</taxon>
        <taxon>Tunicata</taxon>
        <taxon>Ascidiacea</taxon>
        <taxon>Phlebobranchia</taxon>
        <taxon>Cionidae</taxon>
        <taxon>Ciona</taxon>
    </lineage>
</organism>
<dbReference type="InParanoid" id="H2ZKE5"/>
<proteinExistence type="inferred from homology"/>
<feature type="region of interest" description="Disordered" evidence="6">
    <location>
        <begin position="599"/>
        <end position="621"/>
    </location>
</feature>
<dbReference type="PANTHER" id="PTHR12241:SF147">
    <property type="entry name" value="TUBULIN POLYGLUTAMYLASE TTLL7"/>
    <property type="match status" value="1"/>
</dbReference>
<dbReference type="OMA" id="MNCCRRI"/>
<keyword evidence="4" id="KW-0547">Nucleotide-binding</keyword>
<dbReference type="FunFam" id="3.30.470.20:FF:000009">
    <property type="entry name" value="tubulin polyglutamylase TTLL5 isoform X1"/>
    <property type="match status" value="1"/>
</dbReference>
<dbReference type="GO" id="GO:0015631">
    <property type="term" value="F:tubulin binding"/>
    <property type="evidence" value="ECO:0007669"/>
    <property type="project" value="TreeGrafter"/>
</dbReference>
<accession>H2ZKE5</accession>
<reference evidence="8" key="1">
    <citation type="submission" date="2003-08" db="EMBL/GenBank/DDBJ databases">
        <authorList>
            <person name="Birren B."/>
            <person name="Nusbaum C."/>
            <person name="Abebe A."/>
            <person name="Abouelleil A."/>
            <person name="Adekoya E."/>
            <person name="Ait-zahra M."/>
            <person name="Allen N."/>
            <person name="Allen T."/>
            <person name="An P."/>
            <person name="Anderson M."/>
            <person name="Anderson S."/>
            <person name="Arachchi H."/>
            <person name="Armbruster J."/>
            <person name="Bachantsang P."/>
            <person name="Baldwin J."/>
            <person name="Barry A."/>
            <person name="Bayul T."/>
            <person name="Blitshsteyn B."/>
            <person name="Bloom T."/>
            <person name="Blye J."/>
            <person name="Boguslavskiy L."/>
            <person name="Borowsky M."/>
            <person name="Boukhgalter B."/>
            <person name="Brunache A."/>
            <person name="Butler J."/>
            <person name="Calixte N."/>
            <person name="Calvo S."/>
            <person name="Camarata J."/>
            <person name="Campo K."/>
            <person name="Chang J."/>
            <person name="Cheshatsang Y."/>
            <person name="Citroen M."/>
            <person name="Collymore A."/>
            <person name="Considine T."/>
            <person name="Cook A."/>
            <person name="Cooke P."/>
            <person name="Corum B."/>
            <person name="Cuomo C."/>
            <person name="David R."/>
            <person name="Dawoe T."/>
            <person name="Degray S."/>
            <person name="Dodge S."/>
            <person name="Dooley K."/>
            <person name="Dorje P."/>
            <person name="Dorjee K."/>
            <person name="Dorris L."/>
            <person name="Duffey N."/>
            <person name="Dupes A."/>
            <person name="Elkins T."/>
            <person name="Engels R."/>
            <person name="Erickson J."/>
            <person name="Farina A."/>
            <person name="Faro S."/>
            <person name="Ferreira P."/>
            <person name="Fischer H."/>
            <person name="Fitzgerald M."/>
            <person name="Foley K."/>
            <person name="Gage D."/>
            <person name="Galagan J."/>
            <person name="Gearin G."/>
            <person name="Gnerre S."/>
            <person name="Gnirke A."/>
            <person name="Goyette A."/>
            <person name="Graham J."/>
            <person name="Grandbois E."/>
            <person name="Gyaltsen K."/>
            <person name="Hafez N."/>
            <person name="Hagopian D."/>
            <person name="Hagos B."/>
            <person name="Hall J."/>
            <person name="Hatcher B."/>
            <person name="Heller A."/>
            <person name="Higgins H."/>
            <person name="Honan T."/>
            <person name="Horn A."/>
            <person name="Houde N."/>
            <person name="Hughes L."/>
            <person name="Hulme W."/>
            <person name="Husby E."/>
            <person name="Iliev I."/>
            <person name="Jaffe D."/>
            <person name="Jones C."/>
            <person name="Kamal M."/>
            <person name="Kamat A."/>
            <person name="Kamvysselis M."/>
            <person name="Karlsson E."/>
            <person name="Kells C."/>
            <person name="Kieu A."/>
            <person name="Kisner P."/>
            <person name="Kodira C."/>
            <person name="Kulbokas E."/>
            <person name="Labutti K."/>
            <person name="Lama D."/>
            <person name="Landers T."/>
            <person name="Leger J."/>
            <person name="Levine S."/>
            <person name="Lewis D."/>
            <person name="Lewis T."/>
            <person name="Lindblad-toh K."/>
            <person name="Liu X."/>
            <person name="Lokyitsang T."/>
            <person name="Lokyitsang Y."/>
            <person name="Lucien O."/>
            <person name="Lui A."/>
            <person name="Ma L.J."/>
            <person name="Mabbitt R."/>
            <person name="Macdonald J."/>
            <person name="Maclean C."/>
            <person name="Major J."/>
            <person name="Manning J."/>
            <person name="Marabella R."/>
            <person name="Maru K."/>
            <person name="Matthews C."/>
            <person name="Mauceli E."/>
            <person name="Mccarthy M."/>
            <person name="Mcdonough S."/>
            <person name="Mcghee T."/>
            <person name="Meldrim J."/>
            <person name="Meneus L."/>
            <person name="Mesirov J."/>
            <person name="Mihalev A."/>
            <person name="Mihova T."/>
            <person name="Mikkelsen T."/>
            <person name="Mlenga V."/>
            <person name="Moru K."/>
            <person name="Mozes J."/>
            <person name="Mulrain L."/>
            <person name="Munson G."/>
            <person name="Naylor J."/>
            <person name="Newes C."/>
            <person name="Nguyen C."/>
            <person name="Nguyen N."/>
            <person name="Nguyen T."/>
            <person name="Nicol R."/>
            <person name="Nielsen C."/>
            <person name="Nizzari M."/>
            <person name="Norbu C."/>
            <person name="Norbu N."/>
            <person name="O'donnell P."/>
            <person name="Okoawo O."/>
            <person name="O'leary S."/>
            <person name="Omotosho B."/>
            <person name="O'neill K."/>
            <person name="Osman S."/>
            <person name="Parker S."/>
            <person name="Perrin D."/>
            <person name="Phunkhang P."/>
            <person name="Piqani B."/>
            <person name="Purcell S."/>
            <person name="Rachupka T."/>
            <person name="Ramasamy U."/>
            <person name="Rameau R."/>
            <person name="Ray V."/>
            <person name="Raymond C."/>
            <person name="Retta R."/>
            <person name="Richardson S."/>
            <person name="Rise C."/>
            <person name="Rodriguez J."/>
            <person name="Rogers J."/>
            <person name="Rogov P."/>
            <person name="Rutman M."/>
            <person name="Schupbach R."/>
            <person name="Seaman C."/>
            <person name="Settipalli S."/>
            <person name="Sharpe T."/>
            <person name="Sheridan J."/>
            <person name="Sherpa N."/>
            <person name="Shi J."/>
            <person name="Smirnov S."/>
            <person name="Smith C."/>
            <person name="Sougnez C."/>
            <person name="Spencer B."/>
            <person name="Stalker J."/>
            <person name="Stange-thomann N."/>
            <person name="Stavropoulos S."/>
            <person name="Stetson K."/>
            <person name="Stone C."/>
            <person name="Stone S."/>
            <person name="Stubbs M."/>
            <person name="Talamas J."/>
            <person name="Tchuinga P."/>
            <person name="Tenzing P."/>
            <person name="Tesfaye S."/>
            <person name="Theodore J."/>
            <person name="Thoulutsang Y."/>
            <person name="Topham K."/>
            <person name="Towey S."/>
            <person name="Tsamla T."/>
            <person name="Tsomo N."/>
            <person name="Vallee D."/>
            <person name="Vassiliev H."/>
            <person name="Venkataraman V."/>
            <person name="Vinson J."/>
            <person name="Vo A."/>
            <person name="Wade C."/>
            <person name="Wang S."/>
            <person name="Wangchuk T."/>
            <person name="Wangdi T."/>
            <person name="Whittaker C."/>
            <person name="Wilkinson J."/>
            <person name="Wu Y."/>
            <person name="Wyman D."/>
            <person name="Yadav S."/>
            <person name="Yang S."/>
            <person name="Yang X."/>
            <person name="Yeager S."/>
            <person name="Yee E."/>
            <person name="Young G."/>
            <person name="Zainoun J."/>
            <person name="Zembeck L."/>
            <person name="Zimmer A."/>
            <person name="Zody M."/>
            <person name="Lander E."/>
        </authorList>
    </citation>
    <scope>NUCLEOTIDE SEQUENCE [LARGE SCALE GENOMIC DNA]</scope>
</reference>
<dbReference type="GeneTree" id="ENSGT00940000159078"/>
<keyword evidence="8" id="KW-1185">Reference proteome</keyword>
<sequence>LPVDSGQNDERFSVFPIQEEDEPQQRVESGRRKKKKKTLITANVTNCKYELVRSSVEAVNIHVLKEDAVTLQAAYLFWYDSVVPMEKFQELKNYQRINHFPSMGEICRKDYLARNMAKWVECARPSEFNFVPRSWILPSEYNLLQIYAQDCRKKKRKSPTFIQKPSNGAMGNGIQLFRNPEKIQAAEQTIVQEYLDKPLLLDGYKIDLRLYCLVTHCDPLRAFLYKDGLVRLSTEKYVSPTEQNMDQVFMHLTNYSVNKQNEKFERHSDFDRGSKRSIKSLIAYLKNAGYDTSTLWRNICDLVVKTLIVASPHILHSYRMCRPGQSPHSDSVCFEILGFDIFLDRKLKPWLLEVNRAPSFGGDEKIDRDIKGGVIRDALRLVNIRASDKKRNLASQKAEAQRRLFRPSQSRLSTGNLSSSAQRIFIINRRKEELKEKLSWVRKEAAREDHENANLGGYTRIFPCIDRIQRERYTNLLSDAFQLFLQSRSAPFQKNIIDHYRPHNEDEILNMIEQCEAEEGIPLTKSKPLSSMPVLTPPPKSTSKRYSDESSSDSSDSSDDAEVMTSTPRFKLSPEAERAAYLRFNTKTVYFAGEIRKREVPPTPSSTPSIIAQSAPTTRDQNRCQTFQLSRASRCDTPASSRCVRSTIARPTSEEGSFLIHTRHNRRHYDARLDDDQAMALVMRGREDENTQRTLAALERTRIKYPGKNDDQADEILDHIIQNWKSHKPKIASYWLVKLDSVKRKKVIDIVRGNVQAIMTRIWRCAEVDQIRLMRLFNRVFNRMHSGRGQGLWNCFTTSRQTLNSWETIFSKSTDSVSEVELQCCRRIVRLSKDCLLIVYQFASDAKS</sequence>
<evidence type="ECO:0000313" key="8">
    <source>
        <dbReference type="Proteomes" id="UP000007875"/>
    </source>
</evidence>
<keyword evidence="2" id="KW-0436">Ligase</keyword>
<evidence type="ECO:0008006" key="9">
    <source>
        <dbReference type="Google" id="ProtNLM"/>
    </source>
</evidence>
<dbReference type="Gene3D" id="3.30.470.20">
    <property type="entry name" value="ATP-grasp fold, B domain"/>
    <property type="match status" value="1"/>
</dbReference>
<reference evidence="7" key="2">
    <citation type="submission" date="2025-08" db="UniProtKB">
        <authorList>
            <consortium name="Ensembl"/>
        </authorList>
    </citation>
    <scope>IDENTIFICATION</scope>
</reference>
<keyword evidence="5" id="KW-0067">ATP-binding</keyword>
<dbReference type="AlphaFoldDB" id="H2ZKE5"/>
<dbReference type="GO" id="GO:0000226">
    <property type="term" value="P:microtubule cytoskeleton organization"/>
    <property type="evidence" value="ECO:0007669"/>
    <property type="project" value="TreeGrafter"/>
</dbReference>
<dbReference type="SUPFAM" id="SSF56059">
    <property type="entry name" value="Glutathione synthetase ATP-binding domain-like"/>
    <property type="match status" value="1"/>
</dbReference>
<feature type="compositionally biased region" description="Low complexity" evidence="6">
    <location>
        <begin position="606"/>
        <end position="616"/>
    </location>
</feature>
<keyword evidence="3" id="KW-0493">Microtubule</keyword>
<reference evidence="7" key="3">
    <citation type="submission" date="2025-09" db="UniProtKB">
        <authorList>
            <consortium name="Ensembl"/>
        </authorList>
    </citation>
    <scope>IDENTIFICATION</scope>
</reference>
<dbReference type="PANTHER" id="PTHR12241">
    <property type="entry name" value="TUBULIN POLYGLUTAMYLASE"/>
    <property type="match status" value="1"/>
</dbReference>
<protein>
    <recommendedName>
        <fullName evidence="9">Tubulin polyglutamylase TTLL7</fullName>
    </recommendedName>
</protein>
<dbReference type="GO" id="GO:0036064">
    <property type="term" value="C:ciliary basal body"/>
    <property type="evidence" value="ECO:0007669"/>
    <property type="project" value="TreeGrafter"/>
</dbReference>
<comment type="similarity">
    <text evidence="1">Belongs to the tubulin--tyrosine ligase family.</text>
</comment>
<dbReference type="InterPro" id="IPR004344">
    <property type="entry name" value="TTL/TTLL_fam"/>
</dbReference>
<feature type="region of interest" description="Disordered" evidence="6">
    <location>
        <begin position="1"/>
        <end position="35"/>
    </location>
</feature>
<feature type="region of interest" description="Disordered" evidence="6">
    <location>
        <begin position="522"/>
        <end position="570"/>
    </location>
</feature>
<evidence type="ECO:0000256" key="2">
    <source>
        <dbReference type="ARBA" id="ARBA00022598"/>
    </source>
</evidence>
<dbReference type="eggNOG" id="KOG2158">
    <property type="taxonomic scope" value="Eukaryota"/>
</dbReference>
<dbReference type="GO" id="GO:0070740">
    <property type="term" value="F:tubulin-glutamic acid ligase activity"/>
    <property type="evidence" value="ECO:0007669"/>
    <property type="project" value="TreeGrafter"/>
</dbReference>
<evidence type="ECO:0000313" key="7">
    <source>
        <dbReference type="Ensembl" id="ENSCSAVP00000018061.1"/>
    </source>
</evidence>
<dbReference type="GO" id="GO:0005524">
    <property type="term" value="F:ATP binding"/>
    <property type="evidence" value="ECO:0007669"/>
    <property type="project" value="UniProtKB-KW"/>
</dbReference>
<dbReference type="Ensembl" id="ENSCSAVT00000018258.1">
    <property type="protein sequence ID" value="ENSCSAVP00000018061.1"/>
    <property type="gene ID" value="ENSCSAVG00000010632.1"/>
</dbReference>
<evidence type="ECO:0000256" key="4">
    <source>
        <dbReference type="ARBA" id="ARBA00022741"/>
    </source>
</evidence>
<name>H2ZKE5_CIOSA</name>
<evidence type="ECO:0000256" key="6">
    <source>
        <dbReference type="SAM" id="MobiDB-lite"/>
    </source>
</evidence>